<proteinExistence type="predicted"/>
<dbReference type="InterPro" id="IPR054738">
    <property type="entry name" value="Siphovirus-type_tail_C"/>
</dbReference>
<dbReference type="InterPro" id="IPR013320">
    <property type="entry name" value="ConA-like_dom_sf"/>
</dbReference>
<dbReference type="Pfam" id="PF13385">
    <property type="entry name" value="Laminin_G_3"/>
    <property type="match status" value="1"/>
</dbReference>
<dbReference type="InterPro" id="IPR006520">
    <property type="entry name" value="Dit_BPSPP_N"/>
</dbReference>
<evidence type="ECO:0000259" key="2">
    <source>
        <dbReference type="Pfam" id="PF22768"/>
    </source>
</evidence>
<reference evidence="3 4" key="1">
    <citation type="submission" date="2020-07" db="EMBL/GenBank/DDBJ databases">
        <authorList>
            <person name="Feng H."/>
        </authorList>
    </citation>
    <scope>NUCLEOTIDE SEQUENCE [LARGE SCALE GENOMIC DNA]</scope>
    <source>
        <strain evidence="4">s-11</strain>
    </source>
</reference>
<feature type="domain" description="Siphovirus-type tail component RIFT-related" evidence="1">
    <location>
        <begin position="21"/>
        <end position="122"/>
    </location>
</feature>
<gene>
    <name evidence="3" type="ORF">H1164_03695</name>
</gene>
<dbReference type="OrthoDB" id="3078561at2"/>
<dbReference type="Pfam" id="PF05709">
    <property type="entry name" value="Sipho_tail"/>
    <property type="match status" value="1"/>
</dbReference>
<dbReference type="SUPFAM" id="SSF49899">
    <property type="entry name" value="Concanavalin A-like lectins/glucanases"/>
    <property type="match status" value="1"/>
</dbReference>
<dbReference type="RefSeq" id="WP_033099413.1">
    <property type="nucleotide sequence ID" value="NZ_JACEIP010000004.1"/>
</dbReference>
<evidence type="ECO:0000313" key="3">
    <source>
        <dbReference type="EMBL" id="MBA4542004.1"/>
    </source>
</evidence>
<keyword evidence="4" id="KW-1185">Reference proteome</keyword>
<dbReference type="InterPro" id="IPR008841">
    <property type="entry name" value="Siphovirus-type_tail_N"/>
</dbReference>
<dbReference type="Gene3D" id="2.60.120.200">
    <property type="match status" value="1"/>
</dbReference>
<evidence type="ECO:0000259" key="1">
    <source>
        <dbReference type="Pfam" id="PF05709"/>
    </source>
</evidence>
<feature type="domain" description="Siphovirus-type tail component C-terminal" evidence="2">
    <location>
        <begin position="995"/>
        <end position="1088"/>
    </location>
</feature>
<dbReference type="Proteomes" id="UP000530514">
    <property type="component" value="Unassembled WGS sequence"/>
</dbReference>
<dbReference type="Gene3D" id="2.40.30.200">
    <property type="match status" value="1"/>
</dbReference>
<protein>
    <submittedName>
        <fullName evidence="3">Phage tail family protein</fullName>
    </submittedName>
</protein>
<evidence type="ECO:0000313" key="4">
    <source>
        <dbReference type="Proteomes" id="UP000530514"/>
    </source>
</evidence>
<sequence length="1089" mass="116608">MEINFNGVSSADHSLIVTQVKRGVLPPKAAQMLTAPGRPGAYFFRSETGVTTFTVSFDLIGEATIADFENRKRLIAEWLDVDEPAPLVFDYELDKTYYAIPDGNYDLERAGTYGSFDVTFICPDPYAYGITKTGTVAQVYPAFSRGGGIRYRNDGTQVTADYPYYQPGKFGDAILIEEGTSNLLTTASVPAAEEVSVTQGGNYTLSIYGTNPSAKIEHKRVENIANTTLAKEGTDFSQTIDTTWNTGTLSGTVAASDGTNQYGILQLAKSGTDLSKTWTSDTDFSGGSFSGTAVYGTGTNAYIALNNQPNWGTRDGMTSLSTWNGSGTAGATVDPGGFIRVTSSASVNVGIDRQPAVTFTNGFTLDFRARTSDGNSSFYISDGSVRFSDAIPSTNGNWSWFRIRITNSTTGYLYQDGTLIKTLTSSSYSTRRILLGYRSSGTAGATYDFDAVYFTIGADYGPPPANHTYTGTYISPGLDLSSVALEGTSNWTGTTSNSSLYSLEVGTNTIEFQAGTYSGGSVTWDTTWSSEFPYTKGADLTNKWVRWRTTQSIKDSGDAPWLRDITISLTSGYVASGSYESPVVDISQVGKAASTLQNWTMFSTQPPGTTVTLSTRYSLDGGSTWSAYADTTNGGTIPGISQSTDLSNARFQYKFTLSTTDVGATPQIDKTTYTFTTGYKTSQTFTLPGYSVGSIGTSAGSLASWTETKPSGTNIVVESSLDNTNWSVVTNGGTLFANGTDLTGKTLYLRYTLSTTDTSQTPTMGASLTWKIAQQDPAKIIPATSTLSFTPTNVARWQLEAKPYATGWQPYGTARNAETLTYKASILNAAQGTAELWAYEEGENAVRRYLLDIDGSSRFSLYRDTDGKYHVVFNGTDAMSTNAPAVGWHHVAIRWNGMDVALFIDGAQAASATLADAVAFTGATKLYVGSRNDGTLQWNGLLDDLMISNIARSDTEILAHATNGQPMTPDENKTLKLTFDDSLAPSMDTSDIANNGTAPTYPVITATMGQASTYLKISSGADFVYISRNFVAGDVVVIDCAKAIATVNGVRVPVSLDSNFFALSKGAINITTDPAGVADVTISYAERWK</sequence>
<dbReference type="EMBL" id="JACEIP010000004">
    <property type="protein sequence ID" value="MBA4542004.1"/>
    <property type="molecule type" value="Genomic_DNA"/>
</dbReference>
<dbReference type="AlphaFoldDB" id="A0A7W1X8M4"/>
<dbReference type="Gene3D" id="2.60.120.860">
    <property type="match status" value="1"/>
</dbReference>
<organism evidence="3 4">
    <name type="scientific">Thermoactinomyces daqus</name>
    <dbReference type="NCBI Taxonomy" id="1329516"/>
    <lineage>
        <taxon>Bacteria</taxon>
        <taxon>Bacillati</taxon>
        <taxon>Bacillota</taxon>
        <taxon>Bacilli</taxon>
        <taxon>Bacillales</taxon>
        <taxon>Thermoactinomycetaceae</taxon>
        <taxon>Thermoactinomyces</taxon>
    </lineage>
</organism>
<name>A0A7W1X8M4_9BACL</name>
<accession>A0A7W1X8M4</accession>
<comment type="caution">
    <text evidence="3">The sequence shown here is derived from an EMBL/GenBank/DDBJ whole genome shotgun (WGS) entry which is preliminary data.</text>
</comment>
<dbReference type="Pfam" id="PF22768">
    <property type="entry name" value="SPP1_Dit"/>
    <property type="match status" value="1"/>
</dbReference>
<dbReference type="NCBIfam" id="TIGR01633">
    <property type="entry name" value="phi3626_gp14_N"/>
    <property type="match status" value="1"/>
</dbReference>